<dbReference type="Gene3D" id="2.60.120.1440">
    <property type="match status" value="1"/>
</dbReference>
<evidence type="ECO:0000313" key="5">
    <source>
        <dbReference type="Proteomes" id="UP001172082"/>
    </source>
</evidence>
<dbReference type="PANTHER" id="PTHR30273:SF2">
    <property type="entry name" value="PROTEIN FECR"/>
    <property type="match status" value="1"/>
</dbReference>
<protein>
    <submittedName>
        <fullName evidence="4">DUF4974 domain-containing protein</fullName>
    </submittedName>
</protein>
<dbReference type="InterPro" id="IPR006860">
    <property type="entry name" value="FecR"/>
</dbReference>
<keyword evidence="5" id="KW-1185">Reference proteome</keyword>
<name>A0ABT8KNA0_9BACT</name>
<keyword evidence="1" id="KW-0812">Transmembrane</keyword>
<dbReference type="PANTHER" id="PTHR30273">
    <property type="entry name" value="PERIPLASMIC SIGNAL SENSOR AND SIGMA FACTOR ACTIVATOR FECR-RELATED"/>
    <property type="match status" value="1"/>
</dbReference>
<evidence type="ECO:0000259" key="2">
    <source>
        <dbReference type="Pfam" id="PF04773"/>
    </source>
</evidence>
<feature type="transmembrane region" description="Helical" evidence="1">
    <location>
        <begin position="92"/>
        <end position="111"/>
    </location>
</feature>
<feature type="domain" description="Protein FecR C-terminal" evidence="3">
    <location>
        <begin position="271"/>
        <end position="339"/>
    </location>
</feature>
<dbReference type="RefSeq" id="WP_346752230.1">
    <property type="nucleotide sequence ID" value="NZ_JAUJEA010000004.1"/>
</dbReference>
<dbReference type="Pfam" id="PF04773">
    <property type="entry name" value="FecR"/>
    <property type="match status" value="1"/>
</dbReference>
<dbReference type="Pfam" id="PF16344">
    <property type="entry name" value="FecR_C"/>
    <property type="match status" value="1"/>
</dbReference>
<gene>
    <name evidence="4" type="ORF">QQ008_12540</name>
</gene>
<organism evidence="4 5">
    <name type="scientific">Splendidivirga corallicola</name>
    <dbReference type="NCBI Taxonomy" id="3051826"/>
    <lineage>
        <taxon>Bacteria</taxon>
        <taxon>Pseudomonadati</taxon>
        <taxon>Bacteroidota</taxon>
        <taxon>Cytophagia</taxon>
        <taxon>Cytophagales</taxon>
        <taxon>Splendidivirgaceae</taxon>
        <taxon>Splendidivirga</taxon>
    </lineage>
</organism>
<feature type="domain" description="FecR protein" evidence="2">
    <location>
        <begin position="134"/>
        <end position="223"/>
    </location>
</feature>
<sequence length="343" mass="39394">MKEDRIYEIIGRQLSGKTSPLETQELNTWLEENENNQIIFQSLQEYWHAENTQSRNKEVVLQRLYKRMEKSQEGIIKMHKKPVTNKRLIPKYLYRVAAILLVGTCLSWLAYTNLTNQHDESTVTEMVEKMVPFGQKSTIRLSDGSTVKLNAGSKLIYPRQFGESSREVQLEGEAFFNVEKDASRPFLVKSGEIITSVLGTSFNIKAHAEENLIEVALVTGKVKVSDNASSDDQFDYTLTPNEMFTYDKERHSIEKSDFNADEVLGWKNQTLFFENAGLKEMATVLQRWYGIQFIINNGDIITRKFSGKFENNRSLEYVLNVLSLNANFTYKIVDDAVIIEGKP</sequence>
<accession>A0ABT8KNA0</accession>
<reference evidence="4" key="1">
    <citation type="submission" date="2023-06" db="EMBL/GenBank/DDBJ databases">
        <title>Genomic of Parafulvivirga corallium.</title>
        <authorList>
            <person name="Wang G."/>
        </authorList>
    </citation>
    <scope>NUCLEOTIDE SEQUENCE</scope>
    <source>
        <strain evidence="4">BMA10</strain>
    </source>
</reference>
<dbReference type="Proteomes" id="UP001172082">
    <property type="component" value="Unassembled WGS sequence"/>
</dbReference>
<evidence type="ECO:0000313" key="4">
    <source>
        <dbReference type="EMBL" id="MDN5202204.1"/>
    </source>
</evidence>
<dbReference type="Gene3D" id="3.55.50.30">
    <property type="match status" value="1"/>
</dbReference>
<dbReference type="InterPro" id="IPR032508">
    <property type="entry name" value="FecR_C"/>
</dbReference>
<keyword evidence="1" id="KW-0472">Membrane</keyword>
<dbReference type="EMBL" id="JAUJEA010000004">
    <property type="protein sequence ID" value="MDN5202204.1"/>
    <property type="molecule type" value="Genomic_DNA"/>
</dbReference>
<evidence type="ECO:0000256" key="1">
    <source>
        <dbReference type="SAM" id="Phobius"/>
    </source>
</evidence>
<keyword evidence="1" id="KW-1133">Transmembrane helix</keyword>
<dbReference type="InterPro" id="IPR012373">
    <property type="entry name" value="Ferrdict_sens_TM"/>
</dbReference>
<evidence type="ECO:0000259" key="3">
    <source>
        <dbReference type="Pfam" id="PF16344"/>
    </source>
</evidence>
<proteinExistence type="predicted"/>
<dbReference type="PIRSF" id="PIRSF018266">
    <property type="entry name" value="FecR"/>
    <property type="match status" value="1"/>
</dbReference>
<comment type="caution">
    <text evidence="4">The sequence shown here is derived from an EMBL/GenBank/DDBJ whole genome shotgun (WGS) entry which is preliminary data.</text>
</comment>